<dbReference type="NCBIfam" id="NF007739">
    <property type="entry name" value="PRK10419.1"/>
    <property type="match status" value="2"/>
</dbReference>
<dbReference type="PANTHER" id="PTHR43776:SF7">
    <property type="entry name" value="D,D-DIPEPTIDE TRANSPORT ATP-BINDING PROTEIN DDPF-RELATED"/>
    <property type="match status" value="1"/>
</dbReference>
<dbReference type="NCBIfam" id="NF008453">
    <property type="entry name" value="PRK11308.1"/>
    <property type="match status" value="2"/>
</dbReference>
<dbReference type="InterPro" id="IPR003439">
    <property type="entry name" value="ABC_transporter-like_ATP-bd"/>
</dbReference>
<feature type="domain" description="ABC transporter" evidence="5">
    <location>
        <begin position="4"/>
        <end position="249"/>
    </location>
</feature>
<dbReference type="PROSITE" id="PS50893">
    <property type="entry name" value="ABC_TRANSPORTER_2"/>
    <property type="match status" value="2"/>
</dbReference>
<sequence>MSLLEIENLSLSIGTVPVLNGIDLSVRQGEIMALVGESGSGKSMTALTVMQLLPHAARTSGRVLFDGNDLATASEEHMCTLRGDDIGMVFQEPMTALNPLKTIGEQVAEGIRWHTRSSRAEAEDRTRRILDRVGLPEAKFPLSRYPHELSGGQRQRVVIAIACALKPRLLIADEPTTALDVVLQAQVLDLLRDLVAENRMGLLLISHDLAVVADMADRITILRNGRVMEDGETAQVLSAQTHPYTRQLAQASAHVPEIRAAAAARNTRKPEDPDSPLLSVRNLTRDYPGRRLSLFRRGTPTRAVDDVSFSIAPGRSVALVGRSGCGKSTLARMVLALDRPTAGEIRFRGETLTGRREAELKPARRDMQVVFQDPYGSFNPRQKVGKLVTEPLHLLEKAPTRAERREMAAAALAEVGLGPDALDKYPHEFSGGQRQRLSIARAIITRPQLVVADEPVSALDVSIRAQILDLFAELNARLGIAYLFITHDLTVARAITDEVMVMKEGRIVERGRTHEVLDNPQSDAAQELVSAAPDLKRALAGRLREQG</sequence>
<name>A0ABV2MTH5_9HYPH</name>
<dbReference type="Gene3D" id="3.40.50.300">
    <property type="entry name" value="P-loop containing nucleotide triphosphate hydrolases"/>
    <property type="match status" value="2"/>
</dbReference>
<dbReference type="Pfam" id="PF00005">
    <property type="entry name" value="ABC_tran"/>
    <property type="match status" value="2"/>
</dbReference>
<evidence type="ECO:0000256" key="3">
    <source>
        <dbReference type="ARBA" id="ARBA00022741"/>
    </source>
</evidence>
<evidence type="ECO:0000256" key="1">
    <source>
        <dbReference type="ARBA" id="ARBA00005417"/>
    </source>
</evidence>
<keyword evidence="3" id="KW-0547">Nucleotide-binding</keyword>
<keyword evidence="7" id="KW-1185">Reference proteome</keyword>
<gene>
    <name evidence="6" type="ORF">ABID37_000280</name>
</gene>
<dbReference type="SMART" id="SM00382">
    <property type="entry name" value="AAA"/>
    <property type="match status" value="2"/>
</dbReference>
<proteinExistence type="inferred from homology"/>
<keyword evidence="4 6" id="KW-0067">ATP-binding</keyword>
<organism evidence="6 7">
    <name type="scientific">Aquamicrobium terrae</name>
    <dbReference type="NCBI Taxonomy" id="1324945"/>
    <lineage>
        <taxon>Bacteria</taxon>
        <taxon>Pseudomonadati</taxon>
        <taxon>Pseudomonadota</taxon>
        <taxon>Alphaproteobacteria</taxon>
        <taxon>Hyphomicrobiales</taxon>
        <taxon>Phyllobacteriaceae</taxon>
        <taxon>Aquamicrobium</taxon>
    </lineage>
</organism>
<dbReference type="EMBL" id="JBEPML010000001">
    <property type="protein sequence ID" value="MET3790096.1"/>
    <property type="molecule type" value="Genomic_DNA"/>
</dbReference>
<dbReference type="SUPFAM" id="SSF52540">
    <property type="entry name" value="P-loop containing nucleoside triphosphate hydrolases"/>
    <property type="match status" value="2"/>
</dbReference>
<evidence type="ECO:0000256" key="4">
    <source>
        <dbReference type="ARBA" id="ARBA00022840"/>
    </source>
</evidence>
<dbReference type="InterPro" id="IPR050319">
    <property type="entry name" value="ABC_transp_ATP-bind"/>
</dbReference>
<evidence type="ECO:0000256" key="2">
    <source>
        <dbReference type="ARBA" id="ARBA00022448"/>
    </source>
</evidence>
<evidence type="ECO:0000313" key="7">
    <source>
        <dbReference type="Proteomes" id="UP001549076"/>
    </source>
</evidence>
<dbReference type="CDD" id="cd03257">
    <property type="entry name" value="ABC_NikE_OppD_transporters"/>
    <property type="match status" value="2"/>
</dbReference>
<dbReference type="InterPro" id="IPR017871">
    <property type="entry name" value="ABC_transporter-like_CS"/>
</dbReference>
<dbReference type="RefSeq" id="WP_354192183.1">
    <property type="nucleotide sequence ID" value="NZ_JBEPML010000001.1"/>
</dbReference>
<keyword evidence="2" id="KW-0813">Transport</keyword>
<feature type="domain" description="ABC transporter" evidence="5">
    <location>
        <begin position="289"/>
        <end position="529"/>
    </location>
</feature>
<evidence type="ECO:0000259" key="5">
    <source>
        <dbReference type="PROSITE" id="PS50893"/>
    </source>
</evidence>
<dbReference type="InterPro" id="IPR003593">
    <property type="entry name" value="AAA+_ATPase"/>
</dbReference>
<accession>A0ABV2MTH5</accession>
<evidence type="ECO:0000313" key="6">
    <source>
        <dbReference type="EMBL" id="MET3790096.1"/>
    </source>
</evidence>
<protein>
    <submittedName>
        <fullName evidence="6">Peptide/nickel transport system ATP-binding protein</fullName>
    </submittedName>
</protein>
<dbReference type="Proteomes" id="UP001549076">
    <property type="component" value="Unassembled WGS sequence"/>
</dbReference>
<comment type="caution">
    <text evidence="6">The sequence shown here is derived from an EMBL/GenBank/DDBJ whole genome shotgun (WGS) entry which is preliminary data.</text>
</comment>
<dbReference type="InterPro" id="IPR027417">
    <property type="entry name" value="P-loop_NTPase"/>
</dbReference>
<dbReference type="GO" id="GO:0005524">
    <property type="term" value="F:ATP binding"/>
    <property type="evidence" value="ECO:0007669"/>
    <property type="project" value="UniProtKB-KW"/>
</dbReference>
<dbReference type="PROSITE" id="PS00211">
    <property type="entry name" value="ABC_TRANSPORTER_1"/>
    <property type="match status" value="1"/>
</dbReference>
<reference evidence="6 7" key="1">
    <citation type="submission" date="2024-06" db="EMBL/GenBank/DDBJ databases">
        <title>Genomic Encyclopedia of Type Strains, Phase IV (KMG-IV): sequencing the most valuable type-strain genomes for metagenomic binning, comparative biology and taxonomic classification.</title>
        <authorList>
            <person name="Goeker M."/>
        </authorList>
    </citation>
    <scope>NUCLEOTIDE SEQUENCE [LARGE SCALE GENOMIC DNA]</scope>
    <source>
        <strain evidence="6 7">DSM 27865</strain>
    </source>
</reference>
<dbReference type="PANTHER" id="PTHR43776">
    <property type="entry name" value="TRANSPORT ATP-BINDING PROTEIN"/>
    <property type="match status" value="1"/>
</dbReference>
<comment type="similarity">
    <text evidence="1">Belongs to the ABC transporter superfamily.</text>
</comment>